<keyword evidence="2" id="KW-1185">Reference proteome</keyword>
<reference evidence="1 2" key="1">
    <citation type="submission" date="2017-11" db="EMBL/GenBank/DDBJ databases">
        <title>Bradyrhizobium forestalis sp. nov., an efficient nitrogen-fixing bacterium isolated from nodules of forest legume species in the Amazon.</title>
        <authorList>
            <person name="Costa E.M."/>
            <person name="Guimaraes A."/>
            <person name="Carvalho T.S."/>
            <person name="Rodrigues T.L."/>
            <person name="Ribeiro P.R.A."/>
            <person name="Lebbe L."/>
            <person name="Willems A."/>
            <person name="Moreira F.M.S."/>
        </authorList>
    </citation>
    <scope>NUCLEOTIDE SEQUENCE [LARGE SCALE GENOMIC DNA]</scope>
    <source>
        <strain evidence="1 2">INPA54B</strain>
    </source>
</reference>
<gene>
    <name evidence="1" type="ORF">CVM73_21060</name>
</gene>
<dbReference type="EMBL" id="PGVG01000017">
    <property type="protein sequence ID" value="PJG53393.1"/>
    <property type="molecule type" value="Genomic_DNA"/>
</dbReference>
<name>A0A2M8R6F8_9BRAD</name>
<proteinExistence type="predicted"/>
<organism evidence="1 2">
    <name type="scientific">Bradyrhizobium forestalis</name>
    <dbReference type="NCBI Taxonomy" id="1419263"/>
    <lineage>
        <taxon>Bacteria</taxon>
        <taxon>Pseudomonadati</taxon>
        <taxon>Pseudomonadota</taxon>
        <taxon>Alphaproteobacteria</taxon>
        <taxon>Hyphomicrobiales</taxon>
        <taxon>Nitrobacteraceae</taxon>
        <taxon>Bradyrhizobium</taxon>
    </lineage>
</organism>
<accession>A0A2M8R6F8</accession>
<dbReference type="OrthoDB" id="8225877at2"/>
<dbReference type="RefSeq" id="WP_100233769.1">
    <property type="nucleotide sequence ID" value="NZ_PGVG01000017.1"/>
</dbReference>
<sequence>MTGITLTAEQIRNAPALVRQWIEQEVISALGLAPPMPAATPPQAAHLVACSVEDMAGVLEHIRGVLPAVNVLFELGRPGISFGRPAVMTFRLMDILHHTRLTDVGQVMMCLEMINQALTEVKKDPSVRFCGFDNEGHCLIAPQTQESIATLWQTMVERQQAAQASEAGSRVAPAA</sequence>
<evidence type="ECO:0000313" key="2">
    <source>
        <dbReference type="Proteomes" id="UP000231194"/>
    </source>
</evidence>
<dbReference type="AlphaFoldDB" id="A0A2M8R6F8"/>
<comment type="caution">
    <text evidence="1">The sequence shown here is derived from an EMBL/GenBank/DDBJ whole genome shotgun (WGS) entry which is preliminary data.</text>
</comment>
<protein>
    <submittedName>
        <fullName evidence="1">Uncharacterized protein</fullName>
    </submittedName>
</protein>
<evidence type="ECO:0000313" key="1">
    <source>
        <dbReference type="EMBL" id="PJG53393.1"/>
    </source>
</evidence>
<dbReference type="Proteomes" id="UP000231194">
    <property type="component" value="Unassembled WGS sequence"/>
</dbReference>